<dbReference type="GO" id="GO:0071897">
    <property type="term" value="P:DNA biosynthetic process"/>
    <property type="evidence" value="ECO:0007669"/>
    <property type="project" value="UniProtKB-ARBA"/>
</dbReference>
<evidence type="ECO:0000256" key="2">
    <source>
        <dbReference type="SAM" id="MobiDB-lite"/>
    </source>
</evidence>
<dbReference type="Gene3D" id="3.30.420.10">
    <property type="entry name" value="Ribonuclease H-like superfamily/Ribonuclease H"/>
    <property type="match status" value="1"/>
</dbReference>
<dbReference type="SUPFAM" id="SSF56219">
    <property type="entry name" value="DNase I-like"/>
    <property type="match status" value="1"/>
</dbReference>
<dbReference type="InterPro" id="IPR043502">
    <property type="entry name" value="DNA/RNA_pol_sf"/>
</dbReference>
<dbReference type="Gene3D" id="3.60.10.10">
    <property type="entry name" value="Endonuclease/exonuclease/phosphatase"/>
    <property type="match status" value="1"/>
</dbReference>
<dbReference type="PANTHER" id="PTHR19446">
    <property type="entry name" value="REVERSE TRANSCRIPTASES"/>
    <property type="match status" value="1"/>
</dbReference>
<dbReference type="PROSITE" id="PS50879">
    <property type="entry name" value="RNASE_H_1"/>
    <property type="match status" value="1"/>
</dbReference>
<gene>
    <name evidence="5" type="primary">TRAS3</name>
</gene>
<feature type="compositionally biased region" description="Polar residues" evidence="2">
    <location>
        <begin position="52"/>
        <end position="66"/>
    </location>
</feature>
<dbReference type="CDD" id="cd09077">
    <property type="entry name" value="R1-I-EN"/>
    <property type="match status" value="1"/>
</dbReference>
<dbReference type="SUPFAM" id="SSF56672">
    <property type="entry name" value="DNA/RNA polymerases"/>
    <property type="match status" value="1"/>
</dbReference>
<dbReference type="InterPro" id="IPR005135">
    <property type="entry name" value="Endo/exonuclease/phosphatase"/>
</dbReference>
<name>Q9BLI5_BOMMO</name>
<feature type="coiled-coil region" evidence="1">
    <location>
        <begin position="253"/>
        <end position="280"/>
    </location>
</feature>
<feature type="region of interest" description="Disordered" evidence="2">
    <location>
        <begin position="1"/>
        <end position="24"/>
    </location>
</feature>
<dbReference type="InterPro" id="IPR012337">
    <property type="entry name" value="RNaseH-like_sf"/>
</dbReference>
<dbReference type="Pfam" id="PF00075">
    <property type="entry name" value="RNase_H"/>
    <property type="match status" value="1"/>
</dbReference>
<dbReference type="InterPro" id="IPR036397">
    <property type="entry name" value="RNaseH_sf"/>
</dbReference>
<accession>Q9BLI5</accession>
<dbReference type="PROSITE" id="PS50878">
    <property type="entry name" value="RT_POL"/>
    <property type="match status" value="1"/>
</dbReference>
<reference evidence="5" key="1">
    <citation type="journal article" date="2001" name="Mol. Biol. Evol.">
        <title>Structural and phylogenetic analysis of TRAS, telomeric repeat-specific non-LTR retrotransposon families in Lepidopteran insects.</title>
        <authorList>
            <person name="Kubo Y."/>
            <person name="Okazaki S."/>
            <person name="Anzai T."/>
            <person name="Fujiwara H."/>
        </authorList>
    </citation>
    <scope>NUCLEOTIDE SEQUENCE</scope>
    <source>
        <strain evidence="5">Kinshu x Showa</strain>
        <tissue evidence="5">Fat body</tissue>
    </source>
</reference>
<dbReference type="InterPro" id="IPR000477">
    <property type="entry name" value="RT_dom"/>
</dbReference>
<dbReference type="CDD" id="cd01650">
    <property type="entry name" value="RT_nLTR_like"/>
    <property type="match status" value="1"/>
</dbReference>
<sequence>MTSDKSPRNPKSPEGGERRSIGLRIDEWETSKGKTIPSSTKLAAQTVVAAKPTTSQAGKTTSPGQCQDRSAEAKACLLKAKLHLSNSGNIKREIKIEVTAALDKLYQLVKDAEMDRKKGKSKEEKTGDVGQRATDRTFTVSPMDANIYVAKMEEHAKLLQESKKMMGDLKEAMEKATVTAATYASVAAIQPAATNEKPEVMRQTLHSVVITSKDECETGEKVLDRVRKAVDAKEGWIEVKNVRKAKDRKVIIGLGTKAERDKLKNRLEKAETQLHVEEVENRDPLMMLRSVLTIHSDEDILKALRNQNRDIFRDLCEGEDRVVIRYRRRARNPHTNHVVVSVSPTVWQRATGKGSVHIDLRRIKVEDQSPLVQCTRCLGYGHSKRFCVESVDLCSHCGGPHLKTECSDWLAKVPPKCRNCTKADIDNAEHNAFDSNCQVRKRWDDLARSTVAYCRIAKGSQEDQVPYRVVQANLQRNKLATNEVLVEAARLKIAVGLLQEPYVGGAKEMKTQRGMRVFQNADVSGGTVKAAIVVFDHNINVVQYPKLTTNNICVVGINTSAWSITLVSFYFEPDHPIEPYLEHLGKIKEEIGRSKIIYGGDSNAKSTWWGSPSIDNRGTSMLGTLEELELNILNTGEIPTFDTIRGGKRYKSYVDVTACSTDLMDLVSDWRVDEGLTTSDHNAILFNIHTKRAIGIKIQRTTRIYNTKKANWSNFHEKMRQLIQEKQLTIENIKQINTIAEIEIAENKYTNIIKTVCNQTIPKKKTQEKFTLPWWSDELAAMKREVATRKRRIRCAAPIRRSRVVEEYLKLKQEYELKAASAQIESWKNYCHRQDKEGVWEGIYRVIGRVTKREEDLPLEKDGNILDAKQSVKLLSETFYPKDSTDGDNDYHRQIREEAEKVNCGKQNNNIFEPQFTMSELKWASNSFNPKKAPGADGFTADICHHAINSSPHVFLTLLNKCLEQSYFPKAWKEATVVVLRKPGKESYTNHKSYRPIGLHTILGKIYEKMLISRVKYHLIPRTSTRQFGFMPQRSTEDSLYTMMQHISNKRKEKKIVTLVSLDIEGAFDCAWWPAIRVRLAQENCPLNLRKVMDSYLTDRKVRVRYAGEEHSVNTSKGCVQGSIGGPVLWNLLLDPLLKSLDTQKVYCQAFADDVVLVFDGDTALEIENRANAALEHVQEWGINNKLKFAPQKTKAMVITRRLKYDIPRLNMGGTVIPMSEDIKILGVTVDNKLTFNAHVSNVCRRAIEVYKQLARAARASWGLHPEVIKLIYTATIEPIVLYAASVWVSAVAKLGVIKQLAAVQRGIAQKVCKAYRTVSLNSALILAGMLPLDLRVREAASLYEAKKGQLLPGLADAEIEQMTPFAEMPHPVERADLQIVCLEDQEQVDGNSDYDECIFTDGSKIGGKVGAALSIWKGDTETKTRKLALSNYCTVYQAELLALCVATTEVRKSKSKSFGVYSDSMSALQTITNYDSPHPLAVEARQNIKASLLQGKAVTLHWIKAHAGLKGNERADGLAKEAAENSRKRPDYDRCPISFVKRSLRMTTLEEWNRRYTTGETASVTKLFFPDALVAYRIVRKIQPSNILTQIMTGHGGFSEYLCRFKCKESPSCICDPAVKETVPHVLVECPIFAQARHDIEQKLDVKIGLDTLHEIIIDTNRNQFLKYCIAIIGIVIKRNK</sequence>
<dbReference type="GO" id="GO:0004523">
    <property type="term" value="F:RNA-DNA hybrid ribonuclease activity"/>
    <property type="evidence" value="ECO:0007669"/>
    <property type="project" value="InterPro"/>
</dbReference>
<dbReference type="CDD" id="cd09276">
    <property type="entry name" value="Rnase_HI_RT_non_LTR"/>
    <property type="match status" value="1"/>
</dbReference>
<feature type="compositionally biased region" description="Basic and acidic residues" evidence="2">
    <location>
        <begin position="14"/>
        <end position="24"/>
    </location>
</feature>
<proteinExistence type="predicted"/>
<evidence type="ECO:0000256" key="1">
    <source>
        <dbReference type="SAM" id="Coils"/>
    </source>
</evidence>
<dbReference type="InterPro" id="IPR002156">
    <property type="entry name" value="RNaseH_domain"/>
</dbReference>
<keyword evidence="1" id="KW-0175">Coiled coil</keyword>
<feature type="domain" description="Reverse transcriptase" evidence="3">
    <location>
        <begin position="961"/>
        <end position="1230"/>
    </location>
</feature>
<evidence type="ECO:0000259" key="4">
    <source>
        <dbReference type="PROSITE" id="PS50879"/>
    </source>
</evidence>
<feature type="region of interest" description="Disordered" evidence="2">
    <location>
        <begin position="47"/>
        <end position="66"/>
    </location>
</feature>
<organism evidence="5">
    <name type="scientific">Bombyx mori</name>
    <name type="common">Silk moth</name>
    <dbReference type="NCBI Taxonomy" id="7091"/>
    <lineage>
        <taxon>Eukaryota</taxon>
        <taxon>Metazoa</taxon>
        <taxon>Ecdysozoa</taxon>
        <taxon>Arthropoda</taxon>
        <taxon>Hexapoda</taxon>
        <taxon>Insecta</taxon>
        <taxon>Pterygota</taxon>
        <taxon>Neoptera</taxon>
        <taxon>Endopterygota</taxon>
        <taxon>Lepidoptera</taxon>
        <taxon>Glossata</taxon>
        <taxon>Ditrysia</taxon>
        <taxon>Bombycoidea</taxon>
        <taxon>Bombycidae</taxon>
        <taxon>Bombycinae</taxon>
        <taxon>Bombyx</taxon>
    </lineage>
</organism>
<dbReference type="Pfam" id="PF00078">
    <property type="entry name" value="RVT_1"/>
    <property type="match status" value="1"/>
</dbReference>
<evidence type="ECO:0000313" key="5">
    <source>
        <dbReference type="EMBL" id="BAB21511.1"/>
    </source>
</evidence>
<feature type="domain" description="RNase H type-1" evidence="4">
    <location>
        <begin position="1393"/>
        <end position="1525"/>
    </location>
</feature>
<dbReference type="GO" id="GO:0003676">
    <property type="term" value="F:nucleic acid binding"/>
    <property type="evidence" value="ECO:0007669"/>
    <property type="project" value="InterPro"/>
</dbReference>
<dbReference type="GO" id="GO:0042575">
    <property type="term" value="C:DNA polymerase complex"/>
    <property type="evidence" value="ECO:0007669"/>
    <property type="project" value="UniProtKB-ARBA"/>
</dbReference>
<dbReference type="EMBL" id="AB046668">
    <property type="protein sequence ID" value="BAB21511.1"/>
    <property type="molecule type" value="Genomic_DNA"/>
</dbReference>
<dbReference type="InterPro" id="IPR036691">
    <property type="entry name" value="Endo/exonu/phosph_ase_sf"/>
</dbReference>
<dbReference type="Pfam" id="PF14529">
    <property type="entry name" value="Exo_endo_phos_2"/>
    <property type="match status" value="1"/>
</dbReference>
<protein>
    <submittedName>
        <fullName evidence="5">TRAS3 protein</fullName>
    </submittedName>
</protein>
<evidence type="ECO:0000259" key="3">
    <source>
        <dbReference type="PROSITE" id="PS50878"/>
    </source>
</evidence>
<dbReference type="SUPFAM" id="SSF53098">
    <property type="entry name" value="Ribonuclease H-like"/>
    <property type="match status" value="1"/>
</dbReference>